<evidence type="ECO:0000256" key="3">
    <source>
        <dbReference type="ARBA" id="ARBA00022553"/>
    </source>
</evidence>
<evidence type="ECO:0000313" key="13">
    <source>
        <dbReference type="Proteomes" id="UP000233781"/>
    </source>
</evidence>
<keyword evidence="8" id="KW-0902">Two-component regulatory system</keyword>
<keyword evidence="4" id="KW-0808">Transferase</keyword>
<dbReference type="Proteomes" id="UP000233781">
    <property type="component" value="Unassembled WGS sequence"/>
</dbReference>
<proteinExistence type="predicted"/>
<feature type="transmembrane region" description="Helical" evidence="10">
    <location>
        <begin position="109"/>
        <end position="129"/>
    </location>
</feature>
<keyword evidence="6 12" id="KW-0418">Kinase</keyword>
<dbReference type="EMBL" id="PJNE01000001">
    <property type="protein sequence ID" value="PKW25780.1"/>
    <property type="molecule type" value="Genomic_DNA"/>
</dbReference>
<evidence type="ECO:0000256" key="6">
    <source>
        <dbReference type="ARBA" id="ARBA00022777"/>
    </source>
</evidence>
<sequence length="714" mass="75029">MTHRTGDDAGPHPRGADRRPSRAGHPHNVPVGTHASAWSRTRAGTVAALAAAAASVAGLAASAVLDGRAPDASSGVTLSGGPGWPYALQGAVLAALATAVLLRHPRQALGWSLAGFGAFWVLDGLAQSWVRAGLTASGAWPGMSAALWFLNRFGAFLPVVAALLLLLFPTGRFLPGRMGSAGRVALGVMALAAGVVLVAPSGDRTAGVVLPPTVDLDPTTLAVVPAAAVPVAVAVGTAAFVVPMLTVVTRYRRSTGLERDRMRWLLWAVVVMAVAMVLSLLVSEPWFDVATAFLVMTLPAAAMTVAVLAPTLAPIDQLLPRTAVWAALALLLLLVDLVAVAALGLALDGLDQTQVVAVVLLVSVLLYGPLRQRIRTWGRRLALGSRDDPYAAVASLASSLETTDDGPAQLRAVCDAVADAFGVGFVGIEVERARGERLVATHGTRPAQVRTLPIAYRDREVGRLVLPARGVRSRLTPRDERLLADLVRQAATAARTWHLAEELQDHRERLVTAREEERRRIRRDLHDGLGPALSGLVFQLESARLLLDRDPETARGRVESTTAELREVVADVRRLVHDLRPPALDDRGLVGAVAQLAERVPAVRVTVEADVPDRLPAAVEVAAYRIVAEALTNVGRHARARHCTVALGLEGGALTLEVADDGVGIGADVEVGVGLGSLRERAAELGGRAEVTCPPTGGTTVHARLPLAVQEVRP</sequence>
<dbReference type="SMART" id="SM00387">
    <property type="entry name" value="HATPase_c"/>
    <property type="match status" value="1"/>
</dbReference>
<dbReference type="InterPro" id="IPR050482">
    <property type="entry name" value="Sensor_HK_TwoCompSys"/>
</dbReference>
<dbReference type="CDD" id="cd16917">
    <property type="entry name" value="HATPase_UhpB-NarQ-NarX-like"/>
    <property type="match status" value="1"/>
</dbReference>
<dbReference type="SUPFAM" id="SSF55874">
    <property type="entry name" value="ATPase domain of HSP90 chaperone/DNA topoisomerase II/histidine kinase"/>
    <property type="match status" value="1"/>
</dbReference>
<evidence type="ECO:0000256" key="5">
    <source>
        <dbReference type="ARBA" id="ARBA00022741"/>
    </source>
</evidence>
<dbReference type="InterPro" id="IPR003594">
    <property type="entry name" value="HATPase_dom"/>
</dbReference>
<organism evidence="12 13">
    <name type="scientific">Phycicoccus duodecadis</name>
    <dbReference type="NCBI Taxonomy" id="173053"/>
    <lineage>
        <taxon>Bacteria</taxon>
        <taxon>Bacillati</taxon>
        <taxon>Actinomycetota</taxon>
        <taxon>Actinomycetes</taxon>
        <taxon>Micrococcales</taxon>
        <taxon>Intrasporangiaceae</taxon>
        <taxon>Phycicoccus</taxon>
    </lineage>
</organism>
<evidence type="ECO:0000256" key="1">
    <source>
        <dbReference type="ARBA" id="ARBA00000085"/>
    </source>
</evidence>
<dbReference type="InterPro" id="IPR011712">
    <property type="entry name" value="Sig_transdc_His_kin_sub3_dim/P"/>
</dbReference>
<feature type="domain" description="Histidine kinase/HSP90-like ATPase" evidence="11">
    <location>
        <begin position="618"/>
        <end position="709"/>
    </location>
</feature>
<feature type="transmembrane region" description="Helical" evidence="10">
    <location>
        <begin position="324"/>
        <end position="347"/>
    </location>
</feature>
<evidence type="ECO:0000256" key="9">
    <source>
        <dbReference type="SAM" id="MobiDB-lite"/>
    </source>
</evidence>
<name>A0A2N3YG41_9MICO</name>
<protein>
    <recommendedName>
        <fullName evidence="2">histidine kinase</fullName>
        <ecNumber evidence="2">2.7.13.3</ecNumber>
    </recommendedName>
</protein>
<evidence type="ECO:0000256" key="10">
    <source>
        <dbReference type="SAM" id="Phobius"/>
    </source>
</evidence>
<reference evidence="12 13" key="1">
    <citation type="submission" date="2017-12" db="EMBL/GenBank/DDBJ databases">
        <title>Sequencing the genomes of 1000 Actinobacteria strains.</title>
        <authorList>
            <person name="Klenk H.-P."/>
        </authorList>
    </citation>
    <scope>NUCLEOTIDE SEQUENCE [LARGE SCALE GENOMIC DNA]</scope>
    <source>
        <strain evidence="12 13">DSM 12806</strain>
    </source>
</reference>
<feature type="transmembrane region" description="Helical" evidence="10">
    <location>
        <begin position="219"/>
        <end position="243"/>
    </location>
</feature>
<dbReference type="PANTHER" id="PTHR24421:SF10">
    <property type="entry name" value="NITRATE_NITRITE SENSOR PROTEIN NARQ"/>
    <property type="match status" value="1"/>
</dbReference>
<dbReference type="Pfam" id="PF07730">
    <property type="entry name" value="HisKA_3"/>
    <property type="match status" value="1"/>
</dbReference>
<dbReference type="EC" id="2.7.13.3" evidence="2"/>
<evidence type="ECO:0000256" key="8">
    <source>
        <dbReference type="ARBA" id="ARBA00023012"/>
    </source>
</evidence>
<dbReference type="GO" id="GO:0046983">
    <property type="term" value="F:protein dimerization activity"/>
    <property type="evidence" value="ECO:0007669"/>
    <property type="project" value="InterPro"/>
</dbReference>
<keyword evidence="10" id="KW-1133">Transmembrane helix</keyword>
<feature type="transmembrane region" description="Helical" evidence="10">
    <location>
        <begin position="46"/>
        <end position="64"/>
    </location>
</feature>
<keyword evidence="13" id="KW-1185">Reference proteome</keyword>
<dbReference type="GO" id="GO:0000155">
    <property type="term" value="F:phosphorelay sensor kinase activity"/>
    <property type="evidence" value="ECO:0007669"/>
    <property type="project" value="InterPro"/>
</dbReference>
<comment type="caution">
    <text evidence="12">The sequence shown here is derived from an EMBL/GenBank/DDBJ whole genome shotgun (WGS) entry which is preliminary data.</text>
</comment>
<dbReference type="Pfam" id="PF02518">
    <property type="entry name" value="HATPase_c"/>
    <property type="match status" value="1"/>
</dbReference>
<dbReference type="AlphaFoldDB" id="A0A2N3YG41"/>
<evidence type="ECO:0000256" key="2">
    <source>
        <dbReference type="ARBA" id="ARBA00012438"/>
    </source>
</evidence>
<feature type="transmembrane region" description="Helical" evidence="10">
    <location>
        <begin position="264"/>
        <end position="283"/>
    </location>
</feature>
<keyword evidence="10" id="KW-0812">Transmembrane</keyword>
<gene>
    <name evidence="12" type="ORF">ATL31_0580</name>
</gene>
<keyword evidence="5" id="KW-0547">Nucleotide-binding</keyword>
<accession>A0A2N3YG41</accession>
<feature type="compositionally biased region" description="Basic and acidic residues" evidence="9">
    <location>
        <begin position="1"/>
        <end position="20"/>
    </location>
</feature>
<comment type="catalytic activity">
    <reaction evidence="1">
        <text>ATP + protein L-histidine = ADP + protein N-phospho-L-histidine.</text>
        <dbReference type="EC" id="2.7.13.3"/>
    </reaction>
</comment>
<dbReference type="GO" id="GO:0016020">
    <property type="term" value="C:membrane"/>
    <property type="evidence" value="ECO:0007669"/>
    <property type="project" value="InterPro"/>
</dbReference>
<keyword evidence="3" id="KW-0597">Phosphoprotein</keyword>
<keyword evidence="10" id="KW-0472">Membrane</keyword>
<dbReference type="InterPro" id="IPR036890">
    <property type="entry name" value="HATPase_C_sf"/>
</dbReference>
<dbReference type="GO" id="GO:0005524">
    <property type="term" value="F:ATP binding"/>
    <property type="evidence" value="ECO:0007669"/>
    <property type="project" value="UniProtKB-KW"/>
</dbReference>
<evidence type="ECO:0000313" key="12">
    <source>
        <dbReference type="EMBL" id="PKW25780.1"/>
    </source>
</evidence>
<evidence type="ECO:0000259" key="11">
    <source>
        <dbReference type="SMART" id="SM00387"/>
    </source>
</evidence>
<feature type="transmembrane region" description="Helical" evidence="10">
    <location>
        <begin position="289"/>
        <end position="312"/>
    </location>
</feature>
<feature type="region of interest" description="Disordered" evidence="9">
    <location>
        <begin position="1"/>
        <end position="35"/>
    </location>
</feature>
<keyword evidence="7" id="KW-0067">ATP-binding</keyword>
<dbReference type="Gene3D" id="1.20.5.1930">
    <property type="match status" value="1"/>
</dbReference>
<dbReference type="PANTHER" id="PTHR24421">
    <property type="entry name" value="NITRATE/NITRITE SENSOR PROTEIN NARX-RELATED"/>
    <property type="match status" value="1"/>
</dbReference>
<feature type="transmembrane region" description="Helical" evidence="10">
    <location>
        <begin position="84"/>
        <end position="102"/>
    </location>
</feature>
<evidence type="ECO:0000256" key="7">
    <source>
        <dbReference type="ARBA" id="ARBA00022840"/>
    </source>
</evidence>
<dbReference type="Gene3D" id="3.30.565.10">
    <property type="entry name" value="Histidine kinase-like ATPase, C-terminal domain"/>
    <property type="match status" value="1"/>
</dbReference>
<evidence type="ECO:0000256" key="4">
    <source>
        <dbReference type="ARBA" id="ARBA00022679"/>
    </source>
</evidence>
<feature type="transmembrane region" description="Helical" evidence="10">
    <location>
        <begin position="149"/>
        <end position="168"/>
    </location>
</feature>
<feature type="transmembrane region" description="Helical" evidence="10">
    <location>
        <begin position="180"/>
        <end position="199"/>
    </location>
</feature>
<feature type="transmembrane region" description="Helical" evidence="10">
    <location>
        <begin position="353"/>
        <end position="370"/>
    </location>
</feature>